<dbReference type="Proteomes" id="UP000198984">
    <property type="component" value="Unassembled WGS sequence"/>
</dbReference>
<proteinExistence type="predicted"/>
<gene>
    <name evidence="2" type="ORF">SAMN04488505_103159</name>
</gene>
<evidence type="ECO:0000313" key="3">
    <source>
        <dbReference type="Proteomes" id="UP000198984"/>
    </source>
</evidence>
<dbReference type="EMBL" id="FOBB01000003">
    <property type="protein sequence ID" value="SEM02251.1"/>
    <property type="molecule type" value="Genomic_DNA"/>
</dbReference>
<dbReference type="STRING" id="573321.SAMN04488505_103159"/>
<keyword evidence="1" id="KW-1133">Transmembrane helix</keyword>
<reference evidence="2 3" key="1">
    <citation type="submission" date="2016-10" db="EMBL/GenBank/DDBJ databases">
        <authorList>
            <person name="de Groot N.N."/>
        </authorList>
    </citation>
    <scope>NUCLEOTIDE SEQUENCE [LARGE SCALE GENOMIC DNA]</scope>
    <source>
        <strain evidence="2 3">DSM 21039</strain>
    </source>
</reference>
<protein>
    <submittedName>
        <fullName evidence="2">Uncharacterized protein</fullName>
    </submittedName>
</protein>
<dbReference type="OrthoDB" id="9812409at2"/>
<keyword evidence="3" id="KW-1185">Reference proteome</keyword>
<feature type="transmembrane region" description="Helical" evidence="1">
    <location>
        <begin position="84"/>
        <end position="104"/>
    </location>
</feature>
<dbReference type="AlphaFoldDB" id="A0A1H7UZ67"/>
<evidence type="ECO:0000256" key="1">
    <source>
        <dbReference type="SAM" id="Phobius"/>
    </source>
</evidence>
<dbReference type="RefSeq" id="WP_089912451.1">
    <property type="nucleotide sequence ID" value="NZ_FOBB01000003.1"/>
</dbReference>
<sequence length="137" mass="14280">MKNSPKEYAKIAGASAIAGSRTMLAPALANPDNKLLTVMAVMELCGDKVPGVGDRIAMPGLIGRSISGAITGVTLSRRRHKDPWLGGLLGAAGALALTYLTFYARKQLVKRTGLPDPLAGLLEDVLMIAAGKKLLAK</sequence>
<organism evidence="2 3">
    <name type="scientific">Chitinophaga rupis</name>
    <dbReference type="NCBI Taxonomy" id="573321"/>
    <lineage>
        <taxon>Bacteria</taxon>
        <taxon>Pseudomonadati</taxon>
        <taxon>Bacteroidota</taxon>
        <taxon>Chitinophagia</taxon>
        <taxon>Chitinophagales</taxon>
        <taxon>Chitinophagaceae</taxon>
        <taxon>Chitinophaga</taxon>
    </lineage>
</organism>
<keyword evidence="1" id="KW-0812">Transmembrane</keyword>
<keyword evidence="1" id="KW-0472">Membrane</keyword>
<evidence type="ECO:0000313" key="2">
    <source>
        <dbReference type="EMBL" id="SEM02251.1"/>
    </source>
</evidence>
<accession>A0A1H7UZ67</accession>
<name>A0A1H7UZ67_9BACT</name>